<name>A0ABU6TWN7_9FABA</name>
<evidence type="ECO:0000313" key="1">
    <source>
        <dbReference type="EMBL" id="MED6152298.1"/>
    </source>
</evidence>
<evidence type="ECO:0000313" key="2">
    <source>
        <dbReference type="Proteomes" id="UP001341840"/>
    </source>
</evidence>
<keyword evidence="2" id="KW-1185">Reference proteome</keyword>
<comment type="caution">
    <text evidence="1">The sequence shown here is derived from an EMBL/GenBank/DDBJ whole genome shotgun (WGS) entry which is preliminary data.</text>
</comment>
<gene>
    <name evidence="1" type="ORF">PIB30_090603</name>
</gene>
<dbReference type="EMBL" id="JASCZI010092381">
    <property type="protein sequence ID" value="MED6152298.1"/>
    <property type="molecule type" value="Genomic_DNA"/>
</dbReference>
<protein>
    <submittedName>
        <fullName evidence="1">Uncharacterized protein</fullName>
    </submittedName>
</protein>
<reference evidence="1 2" key="1">
    <citation type="journal article" date="2023" name="Plants (Basel)">
        <title>Bridging the Gap: Combining Genomics and Transcriptomics Approaches to Understand Stylosanthes scabra, an Orphan Legume from the Brazilian Caatinga.</title>
        <authorList>
            <person name="Ferreira-Neto J.R.C."/>
            <person name="da Silva M.D."/>
            <person name="Binneck E."/>
            <person name="de Melo N.F."/>
            <person name="da Silva R.H."/>
            <person name="de Melo A.L.T.M."/>
            <person name="Pandolfi V."/>
            <person name="Bustamante F.O."/>
            <person name="Brasileiro-Vidal A.C."/>
            <person name="Benko-Iseppon A.M."/>
        </authorList>
    </citation>
    <scope>NUCLEOTIDE SEQUENCE [LARGE SCALE GENOMIC DNA]</scope>
    <source>
        <tissue evidence="1">Leaves</tissue>
    </source>
</reference>
<accession>A0ABU6TWN7</accession>
<dbReference type="Proteomes" id="UP001341840">
    <property type="component" value="Unassembled WGS sequence"/>
</dbReference>
<sequence length="269" mass="29128">MAGLRRVSVVVAIPPFPKPPLPSDLTPPSYIEGAVAVKERENDGVEVPSSLSSVTGELASPSSMAEPTELPLLPFLQSPLELHPCQAFGHRNAAVTESRLLPLLHVTSRAASLFPRSFGKGFLVHTSNSFSLRCVIVIAWSSITVAAMFPATTAADYGLDDIGSSDCIRVSSVGLTIVATKVRRVGVVVGDCCELGAYCAMELTVYEMVFRKNFRFKEKGSFSEGIDSCLGRINSHDSELNENVILGPQSRFSHCPNRFRVSQRARVLF</sequence>
<proteinExistence type="predicted"/>
<organism evidence="1 2">
    <name type="scientific">Stylosanthes scabra</name>
    <dbReference type="NCBI Taxonomy" id="79078"/>
    <lineage>
        <taxon>Eukaryota</taxon>
        <taxon>Viridiplantae</taxon>
        <taxon>Streptophyta</taxon>
        <taxon>Embryophyta</taxon>
        <taxon>Tracheophyta</taxon>
        <taxon>Spermatophyta</taxon>
        <taxon>Magnoliopsida</taxon>
        <taxon>eudicotyledons</taxon>
        <taxon>Gunneridae</taxon>
        <taxon>Pentapetalae</taxon>
        <taxon>rosids</taxon>
        <taxon>fabids</taxon>
        <taxon>Fabales</taxon>
        <taxon>Fabaceae</taxon>
        <taxon>Papilionoideae</taxon>
        <taxon>50 kb inversion clade</taxon>
        <taxon>dalbergioids sensu lato</taxon>
        <taxon>Dalbergieae</taxon>
        <taxon>Pterocarpus clade</taxon>
        <taxon>Stylosanthes</taxon>
    </lineage>
</organism>